<reference evidence="1" key="1">
    <citation type="submission" date="2021-06" db="EMBL/GenBank/DDBJ databases">
        <title>Complete genome sequence of Nocardioides sp. G188.</title>
        <authorList>
            <person name="Im W.-T."/>
        </authorList>
    </citation>
    <scope>NUCLEOTIDE SEQUENCE</scope>
    <source>
        <strain evidence="1">G188</strain>
    </source>
</reference>
<dbReference type="RefSeq" id="WP_216941995.1">
    <property type="nucleotide sequence ID" value="NZ_CP077062.1"/>
</dbReference>
<evidence type="ECO:0000313" key="2">
    <source>
        <dbReference type="Proteomes" id="UP000683575"/>
    </source>
</evidence>
<dbReference type="KEGG" id="nps:KRR39_10650"/>
<name>A0A975T3E0_9ACTN</name>
<accession>A0A975T3E0</accession>
<evidence type="ECO:0000313" key="1">
    <source>
        <dbReference type="EMBL" id="QWZ10149.1"/>
    </source>
</evidence>
<proteinExistence type="predicted"/>
<gene>
    <name evidence="1" type="ORF">KRR39_10650</name>
</gene>
<dbReference type="EMBL" id="CP077062">
    <property type="protein sequence ID" value="QWZ10149.1"/>
    <property type="molecule type" value="Genomic_DNA"/>
</dbReference>
<keyword evidence="2" id="KW-1185">Reference proteome</keyword>
<protein>
    <submittedName>
        <fullName evidence="1">Uncharacterized protein</fullName>
    </submittedName>
</protein>
<dbReference type="AlphaFoldDB" id="A0A975T3E0"/>
<sequence>MSGDHPPVEPRAQFVYHHWMESTGGPIHTPPLQLHDYSEQAVNANDQIEYTAEEPAIRAMFERELAARGLTSLMSDELYAAAPTKKEVRA</sequence>
<dbReference type="Proteomes" id="UP000683575">
    <property type="component" value="Chromosome"/>
</dbReference>
<organism evidence="1 2">
    <name type="scientific">Nocardioides panacis</name>
    <dbReference type="NCBI Taxonomy" id="2849501"/>
    <lineage>
        <taxon>Bacteria</taxon>
        <taxon>Bacillati</taxon>
        <taxon>Actinomycetota</taxon>
        <taxon>Actinomycetes</taxon>
        <taxon>Propionibacteriales</taxon>
        <taxon>Nocardioidaceae</taxon>
        <taxon>Nocardioides</taxon>
    </lineage>
</organism>